<evidence type="ECO:0000313" key="5">
    <source>
        <dbReference type="Proteomes" id="UP001259572"/>
    </source>
</evidence>
<dbReference type="InterPro" id="IPR050259">
    <property type="entry name" value="SDR"/>
</dbReference>
<dbReference type="Gene3D" id="3.40.50.720">
    <property type="entry name" value="NAD(P)-binding Rossmann-like Domain"/>
    <property type="match status" value="1"/>
</dbReference>
<dbReference type="RefSeq" id="WP_315724276.1">
    <property type="nucleotide sequence ID" value="NZ_JAVUPU010000002.1"/>
</dbReference>
<dbReference type="InterPro" id="IPR057326">
    <property type="entry name" value="KR_dom"/>
</dbReference>
<dbReference type="InterPro" id="IPR002347">
    <property type="entry name" value="SDR_fam"/>
</dbReference>
<proteinExistence type="inferred from homology"/>
<evidence type="ECO:0000313" key="4">
    <source>
        <dbReference type="EMBL" id="MDT9598332.1"/>
    </source>
</evidence>
<dbReference type="InterPro" id="IPR020904">
    <property type="entry name" value="Sc_DH/Rdtase_CS"/>
</dbReference>
<dbReference type="CDD" id="cd05233">
    <property type="entry name" value="SDR_c"/>
    <property type="match status" value="1"/>
</dbReference>
<sequence length="253" mass="26172">MSRLAGHHALVTGGGTGIGAAIARRLAAEGAKLTLVGRREKPLQETAEAIGGAIALADVTDRLQVEGAFTAARHANGPVTILVNNAGAAESAPFPKVGEDMWKRLLAVNLDALFHCCQAALPDLLQAEAGRIVTIASTASLKGYAYIAPYVAAKHGAVGLTRALAAEYARTGMTVNAVCPGFTDTDLVARAAAEITAKTGRDDEASRTELAKFNPQRRLIKPAEVAEAVLWLCLPESQAINGQAIAVAGGEVM</sequence>
<evidence type="ECO:0000259" key="3">
    <source>
        <dbReference type="SMART" id="SM00822"/>
    </source>
</evidence>
<dbReference type="SMART" id="SM00822">
    <property type="entry name" value="PKS_KR"/>
    <property type="match status" value="1"/>
</dbReference>
<dbReference type="PRINTS" id="PR00080">
    <property type="entry name" value="SDRFAMILY"/>
</dbReference>
<dbReference type="SUPFAM" id="SSF51735">
    <property type="entry name" value="NAD(P)-binding Rossmann-fold domains"/>
    <property type="match status" value="1"/>
</dbReference>
<dbReference type="EMBL" id="JAVUPU010000002">
    <property type="protein sequence ID" value="MDT9598332.1"/>
    <property type="molecule type" value="Genomic_DNA"/>
</dbReference>
<dbReference type="PANTHER" id="PTHR42879">
    <property type="entry name" value="3-OXOACYL-(ACYL-CARRIER-PROTEIN) REDUCTASE"/>
    <property type="match status" value="1"/>
</dbReference>
<gene>
    <name evidence="4" type="ORF">RQX22_05125</name>
</gene>
<keyword evidence="4" id="KW-0560">Oxidoreductase</keyword>
<dbReference type="GO" id="GO:0016491">
    <property type="term" value="F:oxidoreductase activity"/>
    <property type="evidence" value="ECO:0007669"/>
    <property type="project" value="UniProtKB-KW"/>
</dbReference>
<evidence type="ECO:0000256" key="2">
    <source>
        <dbReference type="RuleBase" id="RU000363"/>
    </source>
</evidence>
<keyword evidence="5" id="KW-1185">Reference proteome</keyword>
<reference evidence="4 5" key="1">
    <citation type="submission" date="2023-05" db="EMBL/GenBank/DDBJ databases">
        <authorList>
            <person name="Guo Y."/>
        </authorList>
    </citation>
    <scope>NUCLEOTIDE SEQUENCE [LARGE SCALE GENOMIC DNA]</scope>
    <source>
        <strain evidence="4 5">GR2756</strain>
    </source>
</reference>
<dbReference type="EC" id="1.-.-.-" evidence="4"/>
<name>A0ABU3Q4U2_9SPHN</name>
<dbReference type="PRINTS" id="PR00081">
    <property type="entry name" value="GDHRDH"/>
</dbReference>
<comment type="caution">
    <text evidence="4">The sequence shown here is derived from an EMBL/GenBank/DDBJ whole genome shotgun (WGS) entry which is preliminary data.</text>
</comment>
<comment type="similarity">
    <text evidence="1 2">Belongs to the short-chain dehydrogenases/reductases (SDR) family.</text>
</comment>
<dbReference type="PROSITE" id="PS00061">
    <property type="entry name" value="ADH_SHORT"/>
    <property type="match status" value="1"/>
</dbReference>
<evidence type="ECO:0000256" key="1">
    <source>
        <dbReference type="ARBA" id="ARBA00006484"/>
    </source>
</evidence>
<dbReference type="InterPro" id="IPR036291">
    <property type="entry name" value="NAD(P)-bd_dom_sf"/>
</dbReference>
<dbReference type="Proteomes" id="UP001259572">
    <property type="component" value="Unassembled WGS sequence"/>
</dbReference>
<feature type="domain" description="Ketoreductase" evidence="3">
    <location>
        <begin position="7"/>
        <end position="171"/>
    </location>
</feature>
<protein>
    <submittedName>
        <fullName evidence="4">SDR family oxidoreductase</fullName>
        <ecNumber evidence="4">1.-.-.-</ecNumber>
    </submittedName>
</protein>
<dbReference type="PANTHER" id="PTHR42879:SF2">
    <property type="entry name" value="3-OXOACYL-[ACYL-CARRIER-PROTEIN] REDUCTASE FABG"/>
    <property type="match status" value="1"/>
</dbReference>
<dbReference type="Pfam" id="PF00106">
    <property type="entry name" value="adh_short"/>
    <property type="match status" value="1"/>
</dbReference>
<accession>A0ABU3Q4U2</accession>
<organism evidence="4 5">
    <name type="scientific">Sphingosinicella rhizophila</name>
    <dbReference type="NCBI Taxonomy" id="3050082"/>
    <lineage>
        <taxon>Bacteria</taxon>
        <taxon>Pseudomonadati</taxon>
        <taxon>Pseudomonadota</taxon>
        <taxon>Alphaproteobacteria</taxon>
        <taxon>Sphingomonadales</taxon>
        <taxon>Sphingosinicellaceae</taxon>
        <taxon>Sphingosinicella</taxon>
    </lineage>
</organism>